<dbReference type="Pfam" id="PF01977">
    <property type="entry name" value="UbiD"/>
    <property type="match status" value="1"/>
</dbReference>
<dbReference type="InterPro" id="IPR002830">
    <property type="entry name" value="UbiD"/>
</dbReference>
<keyword evidence="5" id="KW-1185">Reference proteome</keyword>
<dbReference type="Pfam" id="PF20695">
    <property type="entry name" value="UbiD_N"/>
    <property type="match status" value="1"/>
</dbReference>
<gene>
    <name evidence="4" type="ORF">SAMN02194393_01793</name>
</gene>
<dbReference type="RefSeq" id="WP_079490985.1">
    <property type="nucleotide sequence ID" value="NZ_FUZT01000004.1"/>
</dbReference>
<dbReference type="InterPro" id="IPR048304">
    <property type="entry name" value="UbiD_Rift_dom"/>
</dbReference>
<proteinExistence type="predicted"/>
<evidence type="ECO:0000259" key="1">
    <source>
        <dbReference type="Pfam" id="PF01977"/>
    </source>
</evidence>
<dbReference type="Proteomes" id="UP000190285">
    <property type="component" value="Unassembled WGS sequence"/>
</dbReference>
<dbReference type="EMBL" id="FUZT01000004">
    <property type="protein sequence ID" value="SKC62879.1"/>
    <property type="molecule type" value="Genomic_DNA"/>
</dbReference>
<feature type="domain" description="3-octaprenyl-4-hydroxybenzoate carboxy-lyase-like Rift-related" evidence="1">
    <location>
        <begin position="99"/>
        <end position="295"/>
    </location>
</feature>
<dbReference type="SUPFAM" id="SSF143968">
    <property type="entry name" value="UbiD C-terminal domain-like"/>
    <property type="match status" value="1"/>
</dbReference>
<accession>A0A1T5KHE2</accession>
<sequence length="449" mass="49849">MDLNKCLEILEEKNRLIKIESEVDLKHELAGVAAKFEGKEVVVFENIKGHSTHLVMGMFWNRDNLAQIYNCSAKNLPFVVGDAIEKINSIEKPFEYVENAKAQEVIELEPDLYNIPIPTLALKDGGPYFANSVVIAKDPDTGVRNSSVHRLMLTGKNKLGMLMDYGRHIRDYYERAEAKGQGLEITINCGVSPSVYIAAITPSSAVSIDKDELAVAAVLDKEPVKLCKSKTVDVCGIADAQYIIEAEILPHVREPEGPFGEVTGYYAQEDDRWVVHVKAVTRRKNPIACNLLPGKEVWNSVGLTAEANIYQSVSKQIPGLKDVYLSHGGGGFYYGIIQIDPPKNGMAKNAILSTFAAFPPLQMVTAVNSDVDIYDSDDVFRAMSTRCKYDEDIINIPKSFGHELNPSTDNGIGSKIGFDCTYPIPKPEAYERVKFKEVDINNYKYTKKV</sequence>
<feature type="domain" description="3-octaprenyl-4-hydroxybenzoate carboxy-lyase-like N-terminal" evidence="2">
    <location>
        <begin position="7"/>
        <end position="81"/>
    </location>
</feature>
<protein>
    <submittedName>
        <fullName evidence="4">2,5-furandicarboxylate decarboxylase 1</fullName>
    </submittedName>
</protein>
<dbReference type="STRING" id="36842.SAMN02194393_01793"/>
<evidence type="ECO:0000259" key="3">
    <source>
        <dbReference type="Pfam" id="PF20696"/>
    </source>
</evidence>
<evidence type="ECO:0000259" key="2">
    <source>
        <dbReference type="Pfam" id="PF20695"/>
    </source>
</evidence>
<dbReference type="NCBIfam" id="TIGR00148">
    <property type="entry name" value="UbiD family decarboxylase"/>
    <property type="match status" value="1"/>
</dbReference>
<name>A0A1T5KHE2_9FIRM</name>
<dbReference type="GO" id="GO:0016831">
    <property type="term" value="F:carboxy-lyase activity"/>
    <property type="evidence" value="ECO:0007669"/>
    <property type="project" value="InterPro"/>
</dbReference>
<dbReference type="Gene3D" id="3.40.1670.10">
    <property type="entry name" value="UbiD C-terminal domain-like"/>
    <property type="match status" value="1"/>
</dbReference>
<dbReference type="PANTHER" id="PTHR30108:SF17">
    <property type="entry name" value="FERULIC ACID DECARBOXYLASE 1"/>
    <property type="match status" value="1"/>
</dbReference>
<dbReference type="InterPro" id="IPR049381">
    <property type="entry name" value="UbiD-like_C"/>
</dbReference>
<reference evidence="4 5" key="1">
    <citation type="submission" date="2017-02" db="EMBL/GenBank/DDBJ databases">
        <authorList>
            <person name="Peterson S.W."/>
        </authorList>
    </citation>
    <scope>NUCLEOTIDE SEQUENCE [LARGE SCALE GENOMIC DNA]</scope>
    <source>
        <strain evidence="4 5">M1</strain>
    </source>
</reference>
<feature type="domain" description="3-octaprenyl-4-hydroxybenzoate carboxy-lyase-like C-terminal" evidence="3">
    <location>
        <begin position="302"/>
        <end position="420"/>
    </location>
</feature>
<organism evidence="4 5">
    <name type="scientific">Maledivibacter halophilus</name>
    <dbReference type="NCBI Taxonomy" id="36842"/>
    <lineage>
        <taxon>Bacteria</taxon>
        <taxon>Bacillati</taxon>
        <taxon>Bacillota</taxon>
        <taxon>Clostridia</taxon>
        <taxon>Peptostreptococcales</taxon>
        <taxon>Caminicellaceae</taxon>
        <taxon>Maledivibacter</taxon>
    </lineage>
</organism>
<dbReference type="SUPFAM" id="SSF50475">
    <property type="entry name" value="FMN-binding split barrel"/>
    <property type="match status" value="1"/>
</dbReference>
<dbReference type="OrthoDB" id="9809841at2"/>
<dbReference type="InterPro" id="IPR049383">
    <property type="entry name" value="UbiD-like_N"/>
</dbReference>
<dbReference type="AlphaFoldDB" id="A0A1T5KHE2"/>
<evidence type="ECO:0000313" key="4">
    <source>
        <dbReference type="EMBL" id="SKC62879.1"/>
    </source>
</evidence>
<dbReference type="Pfam" id="PF20696">
    <property type="entry name" value="UbiD_C"/>
    <property type="match status" value="1"/>
</dbReference>
<dbReference type="GO" id="GO:0005737">
    <property type="term" value="C:cytoplasm"/>
    <property type="evidence" value="ECO:0007669"/>
    <property type="project" value="TreeGrafter"/>
</dbReference>
<evidence type="ECO:0000313" key="5">
    <source>
        <dbReference type="Proteomes" id="UP000190285"/>
    </source>
</evidence>
<dbReference type="PANTHER" id="PTHR30108">
    <property type="entry name" value="3-OCTAPRENYL-4-HYDROXYBENZOATE CARBOXY-LYASE-RELATED"/>
    <property type="match status" value="1"/>
</dbReference>